<dbReference type="AlphaFoldDB" id="A0A382U7A3"/>
<proteinExistence type="predicted"/>
<organism evidence="1">
    <name type="scientific">marine metagenome</name>
    <dbReference type="NCBI Taxonomy" id="408172"/>
    <lineage>
        <taxon>unclassified sequences</taxon>
        <taxon>metagenomes</taxon>
        <taxon>ecological metagenomes</taxon>
    </lineage>
</organism>
<evidence type="ECO:0000313" key="1">
    <source>
        <dbReference type="EMBL" id="SVD29558.1"/>
    </source>
</evidence>
<feature type="non-terminal residue" evidence="1">
    <location>
        <position position="1"/>
    </location>
</feature>
<dbReference type="EMBL" id="UINC01141674">
    <property type="protein sequence ID" value="SVD29558.1"/>
    <property type="molecule type" value="Genomic_DNA"/>
</dbReference>
<protein>
    <submittedName>
        <fullName evidence="1">Uncharacterized protein</fullName>
    </submittedName>
</protein>
<gene>
    <name evidence="1" type="ORF">METZ01_LOCUS382412</name>
</gene>
<sequence length="26" mass="2834">NVGDVAEWKMNLFELQGRSNGVDTGP</sequence>
<name>A0A382U7A3_9ZZZZ</name>
<accession>A0A382U7A3</accession>
<reference evidence="1" key="1">
    <citation type="submission" date="2018-05" db="EMBL/GenBank/DDBJ databases">
        <authorList>
            <person name="Lanie J.A."/>
            <person name="Ng W.-L."/>
            <person name="Kazmierczak K.M."/>
            <person name="Andrzejewski T.M."/>
            <person name="Davidsen T.M."/>
            <person name="Wayne K.J."/>
            <person name="Tettelin H."/>
            <person name="Glass J.I."/>
            <person name="Rusch D."/>
            <person name="Podicherti R."/>
            <person name="Tsui H.-C.T."/>
            <person name="Winkler M.E."/>
        </authorList>
    </citation>
    <scope>NUCLEOTIDE SEQUENCE</scope>
</reference>